<feature type="transmembrane region" description="Helical" evidence="7">
    <location>
        <begin position="73"/>
        <end position="93"/>
    </location>
</feature>
<dbReference type="AlphaFoldDB" id="A0A0M0L805"/>
<feature type="domain" description="Prepilin type IV endopeptidase peptidase" evidence="8">
    <location>
        <begin position="104"/>
        <end position="206"/>
    </location>
</feature>
<evidence type="ECO:0000259" key="9">
    <source>
        <dbReference type="Pfam" id="PF06750"/>
    </source>
</evidence>
<sequence>MLILNTYIFLLGITLGSFYNVVGLRVPEGKSIVRPHSACPGCQHELTALELVPVLSYMMQGGKCKNCRSKISPIYPIVEFLTGALFVLSFHVFGWSAETIVACTLVSLCIIITVSDLAYMIIPDKVLVVFLVLFVAERIWMPLAPWWDSAVGAVAGFGLLFIIALVSRGGMGGGDIKLYGVLGIVLGWKVTLLSFFLATLFGAIIGGVGMIGGKVKRGKPMPFGPFIVMGTLLAYFYGTRILNWYWSFVL</sequence>
<keyword evidence="6 7" id="KW-0472">Membrane</keyword>
<feature type="transmembrane region" description="Helical" evidence="7">
    <location>
        <begin position="149"/>
        <end position="166"/>
    </location>
</feature>
<feature type="transmembrane region" description="Helical" evidence="7">
    <location>
        <begin position="178"/>
        <end position="211"/>
    </location>
</feature>
<dbReference type="Pfam" id="PF06750">
    <property type="entry name" value="A24_N_bact"/>
    <property type="match status" value="1"/>
</dbReference>
<keyword evidence="11" id="KW-1185">Reference proteome</keyword>
<evidence type="ECO:0000256" key="5">
    <source>
        <dbReference type="ARBA" id="ARBA00022989"/>
    </source>
</evidence>
<feature type="transmembrane region" description="Helical" evidence="7">
    <location>
        <begin position="6"/>
        <end position="26"/>
    </location>
</feature>
<dbReference type="PANTHER" id="PTHR30487:SF0">
    <property type="entry name" value="PREPILIN LEADER PEPTIDASE_N-METHYLTRANSFERASE-RELATED"/>
    <property type="match status" value="1"/>
</dbReference>
<comment type="similarity">
    <text evidence="2">Belongs to the peptidase A24 family.</text>
</comment>
<organism evidence="10 11">
    <name type="scientific">Priestia koreensis</name>
    <dbReference type="NCBI Taxonomy" id="284581"/>
    <lineage>
        <taxon>Bacteria</taxon>
        <taxon>Bacillati</taxon>
        <taxon>Bacillota</taxon>
        <taxon>Bacilli</taxon>
        <taxon>Bacillales</taxon>
        <taxon>Bacillaceae</taxon>
        <taxon>Priestia</taxon>
    </lineage>
</organism>
<dbReference type="Pfam" id="PF01478">
    <property type="entry name" value="Peptidase_A24"/>
    <property type="match status" value="1"/>
</dbReference>
<evidence type="ECO:0000256" key="1">
    <source>
        <dbReference type="ARBA" id="ARBA00004651"/>
    </source>
</evidence>
<accession>A0A0M0L805</accession>
<keyword evidence="5 7" id="KW-1133">Transmembrane helix</keyword>
<dbReference type="InterPro" id="IPR050882">
    <property type="entry name" value="Prepilin_peptidase/N-MTase"/>
</dbReference>
<evidence type="ECO:0000313" key="10">
    <source>
        <dbReference type="EMBL" id="KOO46962.1"/>
    </source>
</evidence>
<keyword evidence="4 7" id="KW-0812">Transmembrane</keyword>
<feature type="transmembrane region" description="Helical" evidence="7">
    <location>
        <begin position="99"/>
        <end position="119"/>
    </location>
</feature>
<feature type="domain" description="Prepilin peptidase A24 N-terminal" evidence="9">
    <location>
        <begin position="10"/>
        <end position="92"/>
    </location>
</feature>
<evidence type="ECO:0000256" key="6">
    <source>
        <dbReference type="ARBA" id="ARBA00023136"/>
    </source>
</evidence>
<feature type="transmembrane region" description="Helical" evidence="7">
    <location>
        <begin position="223"/>
        <end position="246"/>
    </location>
</feature>
<evidence type="ECO:0000256" key="7">
    <source>
        <dbReference type="SAM" id="Phobius"/>
    </source>
</evidence>
<gene>
    <name evidence="10" type="ORF">AMD01_08600</name>
</gene>
<comment type="caution">
    <text evidence="10">The sequence shown here is derived from an EMBL/GenBank/DDBJ whole genome shotgun (WGS) entry which is preliminary data.</text>
</comment>
<dbReference type="InterPro" id="IPR000045">
    <property type="entry name" value="Prepilin_IV_endopep_pep"/>
</dbReference>
<evidence type="ECO:0000313" key="11">
    <source>
        <dbReference type="Proteomes" id="UP000037558"/>
    </source>
</evidence>
<evidence type="ECO:0000256" key="3">
    <source>
        <dbReference type="ARBA" id="ARBA00022475"/>
    </source>
</evidence>
<dbReference type="PANTHER" id="PTHR30487">
    <property type="entry name" value="TYPE 4 PREPILIN-LIKE PROTEINS LEADER PEPTIDE-PROCESSING ENZYME"/>
    <property type="match status" value="1"/>
</dbReference>
<dbReference type="Proteomes" id="UP000037558">
    <property type="component" value="Unassembled WGS sequence"/>
</dbReference>
<dbReference type="GO" id="GO:0005886">
    <property type="term" value="C:plasma membrane"/>
    <property type="evidence" value="ECO:0007669"/>
    <property type="project" value="UniProtKB-SubCell"/>
</dbReference>
<dbReference type="STRING" id="284581.AMD01_08600"/>
<keyword evidence="3" id="KW-1003">Cell membrane</keyword>
<dbReference type="PATRIC" id="fig|284581.3.peg.3774"/>
<proteinExistence type="inferred from homology"/>
<dbReference type="OrthoDB" id="9789291at2"/>
<comment type="subcellular location">
    <subcellularLocation>
        <location evidence="1">Cell membrane</location>
        <topology evidence="1">Multi-pass membrane protein</topology>
    </subcellularLocation>
</comment>
<protein>
    <submittedName>
        <fullName evidence="10">Prepilin peptidase</fullName>
    </submittedName>
</protein>
<name>A0A0M0L805_9BACI</name>
<dbReference type="GO" id="GO:0006465">
    <property type="term" value="P:signal peptide processing"/>
    <property type="evidence" value="ECO:0007669"/>
    <property type="project" value="TreeGrafter"/>
</dbReference>
<dbReference type="GO" id="GO:0004190">
    <property type="term" value="F:aspartic-type endopeptidase activity"/>
    <property type="evidence" value="ECO:0007669"/>
    <property type="project" value="InterPro"/>
</dbReference>
<evidence type="ECO:0000259" key="8">
    <source>
        <dbReference type="Pfam" id="PF01478"/>
    </source>
</evidence>
<dbReference type="RefSeq" id="WP_053400974.1">
    <property type="nucleotide sequence ID" value="NZ_LILC01000011.1"/>
</dbReference>
<evidence type="ECO:0000256" key="2">
    <source>
        <dbReference type="ARBA" id="ARBA00005801"/>
    </source>
</evidence>
<dbReference type="InterPro" id="IPR010627">
    <property type="entry name" value="Prepilin_pept_A24_N"/>
</dbReference>
<dbReference type="EMBL" id="LILC01000011">
    <property type="protein sequence ID" value="KOO46962.1"/>
    <property type="molecule type" value="Genomic_DNA"/>
</dbReference>
<reference evidence="11" key="1">
    <citation type="submission" date="2015-08" db="EMBL/GenBank/DDBJ databases">
        <title>Fjat-14210 dsm16467.</title>
        <authorList>
            <person name="Liu B."/>
            <person name="Wang J."/>
            <person name="Zhu Y."/>
            <person name="Liu G."/>
            <person name="Chen Q."/>
            <person name="Chen Z."/>
            <person name="Lan J."/>
            <person name="Che J."/>
            <person name="Ge C."/>
            <person name="Shi H."/>
            <person name="Pan Z."/>
            <person name="Liu X."/>
        </authorList>
    </citation>
    <scope>NUCLEOTIDE SEQUENCE [LARGE SCALE GENOMIC DNA]</scope>
    <source>
        <strain evidence="11">DSM 16467</strain>
    </source>
</reference>
<evidence type="ECO:0000256" key="4">
    <source>
        <dbReference type="ARBA" id="ARBA00022692"/>
    </source>
</evidence>
<dbReference type="Gene3D" id="1.20.120.1220">
    <property type="match status" value="1"/>
</dbReference>